<feature type="non-terminal residue" evidence="3">
    <location>
        <position position="257"/>
    </location>
</feature>
<dbReference type="GO" id="GO:0006260">
    <property type="term" value="P:DNA replication"/>
    <property type="evidence" value="ECO:0007669"/>
    <property type="project" value="UniProtKB-KW"/>
</dbReference>
<dbReference type="Pfam" id="PF01446">
    <property type="entry name" value="Rep_1"/>
    <property type="match status" value="1"/>
</dbReference>
<comment type="caution">
    <text evidence="3">The sequence shown here is derived from an EMBL/GenBank/DDBJ whole genome shotgun (WGS) entry which is preliminary data.</text>
</comment>
<evidence type="ECO:0000256" key="1">
    <source>
        <dbReference type="ARBA" id="ARBA00008909"/>
    </source>
</evidence>
<dbReference type="Proteomes" id="UP000076630">
    <property type="component" value="Unassembled WGS sequence"/>
</dbReference>
<keyword evidence="2" id="KW-0235">DNA replication</keyword>
<dbReference type="EMBL" id="LQNU01000074">
    <property type="protein sequence ID" value="KZE77141.1"/>
    <property type="molecule type" value="Genomic_DNA"/>
</dbReference>
<dbReference type="InterPro" id="IPR000989">
    <property type="entry name" value="Rep"/>
</dbReference>
<evidence type="ECO:0000313" key="4">
    <source>
        <dbReference type="Proteomes" id="UP000076630"/>
    </source>
</evidence>
<dbReference type="RefSeq" id="WP_063259222.1">
    <property type="nucleotide sequence ID" value="NZ_LQNU01000074.1"/>
</dbReference>
<sequence length="257" mass="30180">MANLLQKRDSSKDTLKKKQWSKYVSKGIALSLMHFNSKSKLFKSYKNSTYCAETLLTNEVGKIHTTYCKNRWCLTCGRIKTARLINAYLPQLEEFFQPVFVTLTLPTVNGKELPMRIDEMEKEWRLIYNQTKKAKFKKGYQIFKGIRKAECTIRPGGLYHYHFHFILDGWAEGEWLIAQWLKRFPEANRLAQDIRFADEFSFKELFKYAFKAEVKSGSKTNAERYDLVFNALRGKKTIFPFGGIKPIEEDFDEDDLT</sequence>
<evidence type="ECO:0000256" key="2">
    <source>
        <dbReference type="ARBA" id="ARBA00022705"/>
    </source>
</evidence>
<proteinExistence type="inferred from homology"/>
<reference evidence="3 4" key="1">
    <citation type="submission" date="2016-01" db="EMBL/GenBank/DDBJ databases">
        <title>Whole genome sequencing of Myroides marinus L41.</title>
        <authorList>
            <person name="Hong K.W."/>
        </authorList>
    </citation>
    <scope>NUCLEOTIDE SEQUENCE [LARGE SCALE GENOMIC DNA]</scope>
    <source>
        <strain evidence="3 4">L41</strain>
    </source>
</reference>
<protein>
    <submittedName>
        <fullName evidence="3">Uncharacterized protein</fullName>
    </submittedName>
</protein>
<gene>
    <name evidence="3" type="ORF">AV926_14870</name>
</gene>
<accession>A0A163X0W6</accession>
<keyword evidence="4" id="KW-1185">Reference proteome</keyword>
<comment type="similarity">
    <text evidence="1">Belongs to the Gram-positive plasmids replication protein type 1 family.</text>
</comment>
<evidence type="ECO:0000313" key="3">
    <source>
        <dbReference type="EMBL" id="KZE77141.1"/>
    </source>
</evidence>
<dbReference type="GO" id="GO:0003677">
    <property type="term" value="F:DNA binding"/>
    <property type="evidence" value="ECO:0007669"/>
    <property type="project" value="InterPro"/>
</dbReference>
<organism evidence="3 4">
    <name type="scientific">Myroides marinus</name>
    <dbReference type="NCBI Taxonomy" id="703342"/>
    <lineage>
        <taxon>Bacteria</taxon>
        <taxon>Pseudomonadati</taxon>
        <taxon>Bacteroidota</taxon>
        <taxon>Flavobacteriia</taxon>
        <taxon>Flavobacteriales</taxon>
        <taxon>Flavobacteriaceae</taxon>
        <taxon>Myroides</taxon>
    </lineage>
</organism>
<dbReference type="AlphaFoldDB" id="A0A163X0W6"/>
<name>A0A163X0W6_9FLAO</name>